<dbReference type="EMBL" id="VKHS01001103">
    <property type="protein sequence ID" value="MBB0232698.1"/>
    <property type="molecule type" value="Genomic_DNA"/>
</dbReference>
<comment type="caution">
    <text evidence="2">The sequence shown here is derived from an EMBL/GenBank/DDBJ whole genome shotgun (WGS) entry which is preliminary data.</text>
</comment>
<gene>
    <name evidence="2" type="ORF">FOE67_25220</name>
</gene>
<dbReference type="InterPro" id="IPR000182">
    <property type="entry name" value="GNAT_dom"/>
</dbReference>
<dbReference type="Pfam" id="PF00583">
    <property type="entry name" value="Acetyltransf_1"/>
    <property type="match status" value="1"/>
</dbReference>
<protein>
    <submittedName>
        <fullName evidence="2">GNAT family N-acetyltransferase</fullName>
    </submittedName>
</protein>
<evidence type="ECO:0000259" key="1">
    <source>
        <dbReference type="PROSITE" id="PS51186"/>
    </source>
</evidence>
<feature type="domain" description="N-acetyltransferase" evidence="1">
    <location>
        <begin position="1"/>
        <end position="98"/>
    </location>
</feature>
<name>A0A7W3T855_9ACTN</name>
<accession>A0A7W3T855</accession>
<dbReference type="InterPro" id="IPR016181">
    <property type="entry name" value="Acyl_CoA_acyltransferase"/>
</dbReference>
<dbReference type="CDD" id="cd04301">
    <property type="entry name" value="NAT_SF"/>
    <property type="match status" value="1"/>
</dbReference>
<sequence length="98" mass="10516">MRIRTARDEDWPEIHSFYSRIVDEGRTYTLPEGSGMEEARSLWMGTPSWRTVVAVDGERIAGTAKAGPSLPGRGSGIAGASFMVNPEHRGAGVGRALG</sequence>
<proteinExistence type="predicted"/>
<dbReference type="SUPFAM" id="SSF55729">
    <property type="entry name" value="Acyl-CoA N-acyltransferases (Nat)"/>
    <property type="match status" value="1"/>
</dbReference>
<dbReference type="GO" id="GO:0016747">
    <property type="term" value="F:acyltransferase activity, transferring groups other than amino-acyl groups"/>
    <property type="evidence" value="ECO:0007669"/>
    <property type="project" value="InterPro"/>
</dbReference>
<dbReference type="PROSITE" id="PS51186">
    <property type="entry name" value="GNAT"/>
    <property type="match status" value="1"/>
</dbReference>
<dbReference type="Gene3D" id="3.40.630.30">
    <property type="match status" value="1"/>
</dbReference>
<dbReference type="Proteomes" id="UP000530234">
    <property type="component" value="Unassembled WGS sequence"/>
</dbReference>
<organism evidence="2 3">
    <name type="scientific">Streptomyces calidiresistens</name>
    <dbReference type="NCBI Taxonomy" id="1485586"/>
    <lineage>
        <taxon>Bacteria</taxon>
        <taxon>Bacillati</taxon>
        <taxon>Actinomycetota</taxon>
        <taxon>Actinomycetes</taxon>
        <taxon>Kitasatosporales</taxon>
        <taxon>Streptomycetaceae</taxon>
        <taxon>Streptomyces</taxon>
    </lineage>
</organism>
<dbReference type="RefSeq" id="WP_182667220.1">
    <property type="nucleotide sequence ID" value="NZ_VKHS01001103.1"/>
</dbReference>
<feature type="non-terminal residue" evidence="2">
    <location>
        <position position="98"/>
    </location>
</feature>
<keyword evidence="3" id="KW-1185">Reference proteome</keyword>
<evidence type="ECO:0000313" key="2">
    <source>
        <dbReference type="EMBL" id="MBB0232698.1"/>
    </source>
</evidence>
<evidence type="ECO:0000313" key="3">
    <source>
        <dbReference type="Proteomes" id="UP000530234"/>
    </source>
</evidence>
<reference evidence="3" key="1">
    <citation type="submission" date="2019-10" db="EMBL/GenBank/DDBJ databases">
        <title>Streptomyces sp. nov., a novel actinobacterium isolated from alkaline environment.</title>
        <authorList>
            <person name="Golinska P."/>
        </authorList>
    </citation>
    <scope>NUCLEOTIDE SEQUENCE [LARGE SCALE GENOMIC DNA]</scope>
    <source>
        <strain evidence="3">DSM 42108</strain>
    </source>
</reference>
<dbReference type="AlphaFoldDB" id="A0A7W3T855"/>
<keyword evidence="2" id="KW-0808">Transferase</keyword>